<accession>A0ABY4IN22</accession>
<evidence type="ECO:0000313" key="1">
    <source>
        <dbReference type="EMBL" id="UPL13025.1"/>
    </source>
</evidence>
<keyword evidence="2" id="KW-1185">Reference proteome</keyword>
<proteinExistence type="predicted"/>
<evidence type="ECO:0000313" key="2">
    <source>
        <dbReference type="Proteomes" id="UP000831963"/>
    </source>
</evidence>
<protein>
    <submittedName>
        <fullName evidence="1">Uncharacterized protein</fullName>
    </submittedName>
</protein>
<gene>
    <name evidence="1" type="ORF">KV396_00310</name>
</gene>
<dbReference type="Proteomes" id="UP000831963">
    <property type="component" value="Chromosome"/>
</dbReference>
<dbReference type="EMBL" id="CP078077">
    <property type="protein sequence ID" value="UPL13025.1"/>
    <property type="molecule type" value="Genomic_DNA"/>
</dbReference>
<dbReference type="RefSeq" id="WP_247956467.1">
    <property type="nucleotide sequence ID" value="NZ_CP078077.1"/>
</dbReference>
<sequence length="122" mass="12522">MNTSSRVDVVLAEAQPAGGEHATTPTLQSVVDLGLTFIDGADIAPDPSRRIIVLAPTKKRGLIEAERLGIEPVAVVTPRTPDGARGVEADEVVVADGLTVEESESLTLAVAPSLATSPEVAS</sequence>
<organism evidence="1 2">
    <name type="scientific">Microbacterium galbinum</name>
    <dbReference type="NCBI Taxonomy" id="2851646"/>
    <lineage>
        <taxon>Bacteria</taxon>
        <taxon>Bacillati</taxon>
        <taxon>Actinomycetota</taxon>
        <taxon>Actinomycetes</taxon>
        <taxon>Micrococcales</taxon>
        <taxon>Microbacteriaceae</taxon>
        <taxon>Microbacterium</taxon>
    </lineage>
</organism>
<name>A0ABY4IN22_9MICO</name>
<reference evidence="1 2" key="1">
    <citation type="submission" date="2021-06" db="EMBL/GenBank/DDBJ databases">
        <title>Genome-based taxonomic framework of Microbacterium strains isolated from marine environment, the description of four new species and reclassification of four preexisting species.</title>
        <authorList>
            <person name="Lee S.D."/>
            <person name="Kim S.-M."/>
            <person name="Byeon Y.-S."/>
            <person name="Yang H.L."/>
            <person name="Kim I.S."/>
        </authorList>
    </citation>
    <scope>NUCLEOTIDE SEQUENCE [LARGE SCALE GENOMIC DNA]</scope>
    <source>
        <strain evidence="1 2">SSW1-36</strain>
    </source>
</reference>